<keyword evidence="2" id="KW-0456">Lyase</keyword>
<evidence type="ECO:0000313" key="2">
    <source>
        <dbReference type="EMBL" id="SUI54752.1"/>
    </source>
</evidence>
<dbReference type="AlphaFoldDB" id="A0A379Z3J7"/>
<dbReference type="Proteomes" id="UP000254765">
    <property type="component" value="Unassembled WGS sequence"/>
</dbReference>
<dbReference type="InterPro" id="IPR029068">
    <property type="entry name" value="Glyas_Bleomycin-R_OHBP_Dase"/>
</dbReference>
<evidence type="ECO:0000313" key="3">
    <source>
        <dbReference type="Proteomes" id="UP000254765"/>
    </source>
</evidence>
<gene>
    <name evidence="2" type="ORF">NCTC10211_03040</name>
</gene>
<dbReference type="GO" id="GO:0016829">
    <property type="term" value="F:lyase activity"/>
    <property type="evidence" value="ECO:0007669"/>
    <property type="project" value="UniProtKB-KW"/>
</dbReference>
<dbReference type="SUPFAM" id="SSF54593">
    <property type="entry name" value="Glyoxalase/Bleomycin resistance protein/Dihydroxybiphenyl dioxygenase"/>
    <property type="match status" value="1"/>
</dbReference>
<protein>
    <submittedName>
        <fullName evidence="2">Predicted enzyme related to lactoylglutathione lyase</fullName>
    </submittedName>
</protein>
<reference evidence="2 3" key="1">
    <citation type="submission" date="2018-06" db="EMBL/GenBank/DDBJ databases">
        <authorList>
            <consortium name="Pathogen Informatics"/>
            <person name="Doyle S."/>
        </authorList>
    </citation>
    <scope>NUCLEOTIDE SEQUENCE [LARGE SCALE GENOMIC DNA]</scope>
    <source>
        <strain evidence="2 3">NCTC10211</strain>
    </source>
</reference>
<sequence length="361" mass="39845">MQHTIGISSRRLRISALALLLPAVSWAADTASLAVGPQYDTTHVYVERGKMDAFVDSILKTFGGTSTERVLVNVTPTPSETYSQLILTPAGSFSVFDFKTPIPYPFGAERNGFLVRDMDAAIRQARAAGADVLVEPFDDPIGRDAVIQWPGGVNMQLYWHTKAPNYKPLLSLPENRLYLSAYRIDDFLKSYQTFSHGNVVSDEQVSDAAIGRNDNGKIRQIELDSRFGKTRIFVTDGHLPYPFGHERTGYGVEDLQATLAKATATGAQVLWRSTAAERRASALVRFPAATSPKFTRRLNKPKARCGALFSSDIHDETHATRTVAVFHAPRAGGGARRFPLEKHPVGRCGHLIFRRFTARAL</sequence>
<name>A0A379Z3J7_SERMA</name>
<feature type="signal peptide" evidence="1">
    <location>
        <begin position="1"/>
        <end position="27"/>
    </location>
</feature>
<keyword evidence="1" id="KW-0732">Signal</keyword>
<accession>A0A379Z3J7</accession>
<dbReference type="Gene3D" id="3.10.180.10">
    <property type="entry name" value="2,3-Dihydroxybiphenyl 1,2-Dioxygenase, domain 1"/>
    <property type="match status" value="1"/>
</dbReference>
<proteinExistence type="predicted"/>
<evidence type="ECO:0000256" key="1">
    <source>
        <dbReference type="SAM" id="SignalP"/>
    </source>
</evidence>
<dbReference type="EMBL" id="UGYK01000002">
    <property type="protein sequence ID" value="SUI54752.1"/>
    <property type="molecule type" value="Genomic_DNA"/>
</dbReference>
<feature type="chain" id="PRO_5016771999" evidence="1">
    <location>
        <begin position="28"/>
        <end position="361"/>
    </location>
</feature>
<organism evidence="2 3">
    <name type="scientific">Serratia marcescens</name>
    <dbReference type="NCBI Taxonomy" id="615"/>
    <lineage>
        <taxon>Bacteria</taxon>
        <taxon>Pseudomonadati</taxon>
        <taxon>Pseudomonadota</taxon>
        <taxon>Gammaproteobacteria</taxon>
        <taxon>Enterobacterales</taxon>
        <taxon>Yersiniaceae</taxon>
        <taxon>Serratia</taxon>
    </lineage>
</organism>